<organism evidence="1 2">
    <name type="scientific">Puccinia graminis f. sp. tritici</name>
    <dbReference type="NCBI Taxonomy" id="56615"/>
    <lineage>
        <taxon>Eukaryota</taxon>
        <taxon>Fungi</taxon>
        <taxon>Dikarya</taxon>
        <taxon>Basidiomycota</taxon>
        <taxon>Pucciniomycotina</taxon>
        <taxon>Pucciniomycetes</taxon>
        <taxon>Pucciniales</taxon>
        <taxon>Pucciniaceae</taxon>
        <taxon>Puccinia</taxon>
    </lineage>
</organism>
<evidence type="ECO:0000313" key="2">
    <source>
        <dbReference type="Proteomes" id="UP000324748"/>
    </source>
</evidence>
<comment type="caution">
    <text evidence="1">The sequence shown here is derived from an EMBL/GenBank/DDBJ whole genome shotgun (WGS) entry which is preliminary data.</text>
</comment>
<gene>
    <name evidence="1" type="ORF">PGT21_025411</name>
</gene>
<proteinExistence type="predicted"/>
<reference evidence="1 2" key="1">
    <citation type="submission" date="2019-05" db="EMBL/GenBank/DDBJ databases">
        <title>Emergence of the Ug99 lineage of the wheat stem rust pathogen through somatic hybridization.</title>
        <authorList>
            <person name="Li F."/>
            <person name="Upadhyaya N.M."/>
            <person name="Sperschneider J."/>
            <person name="Matny O."/>
            <person name="Nguyen-Phuc H."/>
            <person name="Mago R."/>
            <person name="Raley C."/>
            <person name="Miller M.E."/>
            <person name="Silverstein K.A.T."/>
            <person name="Henningsen E."/>
            <person name="Hirsch C.D."/>
            <person name="Visser B."/>
            <person name="Pretorius Z.A."/>
            <person name="Steffenson B.J."/>
            <person name="Schwessinger B."/>
            <person name="Dodds P.N."/>
            <person name="Figueroa M."/>
        </authorList>
    </citation>
    <scope>NUCLEOTIDE SEQUENCE [LARGE SCALE GENOMIC DNA]</scope>
    <source>
        <strain evidence="1">21-0</strain>
    </source>
</reference>
<dbReference type="AlphaFoldDB" id="A0A5B0NX48"/>
<evidence type="ECO:0000313" key="1">
    <source>
        <dbReference type="EMBL" id="KAA1093104.1"/>
    </source>
</evidence>
<protein>
    <submittedName>
        <fullName evidence="1">Uncharacterized protein</fullName>
    </submittedName>
</protein>
<dbReference type="Proteomes" id="UP000324748">
    <property type="component" value="Unassembled WGS sequence"/>
</dbReference>
<accession>A0A5B0NX48</accession>
<name>A0A5B0NX48_PUCGR</name>
<keyword evidence="2" id="KW-1185">Reference proteome</keyword>
<sequence>MPKDHRSSSKIVYGAPGALSKVKPDRPRLFCACMLECLSDILRGGAISQPGILGEQIDVPYDLLGMAFPALYKLYLEQ</sequence>
<dbReference type="EMBL" id="VSWC01000080">
    <property type="protein sequence ID" value="KAA1093104.1"/>
    <property type="molecule type" value="Genomic_DNA"/>
</dbReference>